<protein>
    <submittedName>
        <fullName evidence="3">Glycoside hydrolase family 16 protein</fullName>
    </submittedName>
</protein>
<evidence type="ECO:0000313" key="4">
    <source>
        <dbReference type="Proteomes" id="UP000321291"/>
    </source>
</evidence>
<dbReference type="OrthoDB" id="657277at2"/>
<dbReference type="SUPFAM" id="SSF49899">
    <property type="entry name" value="Concanavalin A-like lectins/glucanases"/>
    <property type="match status" value="1"/>
</dbReference>
<sequence length="121" mass="13690">MNNTRKNGSEIDIFEYHRKSPDTIWQTVHINGYGASHKAESKQIKIAHIDSGFHTFGLLWTKDAYTFYVDGVITSTTSFGISNRPEYIILSTELTGFGGDPTLGKYPDSVVYDYVRVYQAK</sequence>
<dbReference type="AlphaFoldDB" id="A0A5B8VTA8"/>
<dbReference type="PANTHER" id="PTHR10963:SF55">
    <property type="entry name" value="GLYCOSIDE HYDROLASE FAMILY 16 PROTEIN"/>
    <property type="match status" value="1"/>
</dbReference>
<dbReference type="Pfam" id="PF00722">
    <property type="entry name" value="Glyco_hydro_16"/>
    <property type="match status" value="1"/>
</dbReference>
<dbReference type="PANTHER" id="PTHR10963">
    <property type="entry name" value="GLYCOSYL HYDROLASE-RELATED"/>
    <property type="match status" value="1"/>
</dbReference>
<dbReference type="Gene3D" id="2.60.120.200">
    <property type="match status" value="1"/>
</dbReference>
<dbReference type="EMBL" id="CP042434">
    <property type="protein sequence ID" value="QEC74152.1"/>
    <property type="molecule type" value="Genomic_DNA"/>
</dbReference>
<evidence type="ECO:0000256" key="1">
    <source>
        <dbReference type="ARBA" id="ARBA00006865"/>
    </source>
</evidence>
<dbReference type="KEGG" id="agi:FSB73_01340"/>
<name>A0A5B8VTA8_9BACT</name>
<organism evidence="3 4">
    <name type="scientific">Arachidicoccus ginsenosidivorans</name>
    <dbReference type="NCBI Taxonomy" id="496057"/>
    <lineage>
        <taxon>Bacteria</taxon>
        <taxon>Pseudomonadati</taxon>
        <taxon>Bacteroidota</taxon>
        <taxon>Chitinophagia</taxon>
        <taxon>Chitinophagales</taxon>
        <taxon>Chitinophagaceae</taxon>
        <taxon>Arachidicoccus</taxon>
    </lineage>
</organism>
<feature type="domain" description="GH16" evidence="2">
    <location>
        <begin position="1"/>
        <end position="121"/>
    </location>
</feature>
<dbReference type="InterPro" id="IPR013320">
    <property type="entry name" value="ConA-like_dom_sf"/>
</dbReference>
<dbReference type="GO" id="GO:0005975">
    <property type="term" value="P:carbohydrate metabolic process"/>
    <property type="evidence" value="ECO:0007669"/>
    <property type="project" value="InterPro"/>
</dbReference>
<comment type="similarity">
    <text evidence="1">Belongs to the glycosyl hydrolase 16 family.</text>
</comment>
<dbReference type="PROSITE" id="PS51762">
    <property type="entry name" value="GH16_2"/>
    <property type="match status" value="1"/>
</dbReference>
<keyword evidence="3" id="KW-0378">Hydrolase</keyword>
<dbReference type="Proteomes" id="UP000321291">
    <property type="component" value="Chromosome"/>
</dbReference>
<proteinExistence type="inferred from homology"/>
<dbReference type="CDD" id="cd00413">
    <property type="entry name" value="Glyco_hydrolase_16"/>
    <property type="match status" value="1"/>
</dbReference>
<dbReference type="InterPro" id="IPR050546">
    <property type="entry name" value="Glycosyl_Hydrlase_16"/>
</dbReference>
<accession>A0A5B8VTA8</accession>
<reference evidence="3 4" key="1">
    <citation type="journal article" date="2017" name="Int. J. Syst. Evol. Microbiol.">
        <title>Arachidicoccus ginsenosidivorans sp. nov., with ginsenoside-converting activity isolated from ginseng cultivating soil.</title>
        <authorList>
            <person name="Siddiqi M.Z."/>
            <person name="Aslam Z."/>
            <person name="Im W.T."/>
        </authorList>
    </citation>
    <scope>NUCLEOTIDE SEQUENCE [LARGE SCALE GENOMIC DNA]</scope>
    <source>
        <strain evidence="3 4">Gsoil 809</strain>
    </source>
</reference>
<dbReference type="GO" id="GO:0004553">
    <property type="term" value="F:hydrolase activity, hydrolyzing O-glycosyl compounds"/>
    <property type="evidence" value="ECO:0007669"/>
    <property type="project" value="InterPro"/>
</dbReference>
<gene>
    <name evidence="3" type="ORF">FSB73_01340</name>
</gene>
<dbReference type="InterPro" id="IPR000757">
    <property type="entry name" value="Beta-glucanase-like"/>
</dbReference>
<dbReference type="RefSeq" id="WP_146787961.1">
    <property type="nucleotide sequence ID" value="NZ_CP042434.1"/>
</dbReference>
<evidence type="ECO:0000313" key="3">
    <source>
        <dbReference type="EMBL" id="QEC74152.1"/>
    </source>
</evidence>
<evidence type="ECO:0000259" key="2">
    <source>
        <dbReference type="PROSITE" id="PS51762"/>
    </source>
</evidence>
<keyword evidence="4" id="KW-1185">Reference proteome</keyword>